<dbReference type="FunFam" id="2.170.130.10:FF:000008">
    <property type="entry name" value="SusC/RagA family TonB-linked outer membrane protein"/>
    <property type="match status" value="1"/>
</dbReference>
<evidence type="ECO:0000259" key="10">
    <source>
        <dbReference type="Pfam" id="PF00593"/>
    </source>
</evidence>
<dbReference type="InterPro" id="IPR039426">
    <property type="entry name" value="TonB-dep_rcpt-like"/>
</dbReference>
<accession>A0A0P0C3Z9</accession>
<evidence type="ECO:0000256" key="9">
    <source>
        <dbReference type="RuleBase" id="RU003357"/>
    </source>
</evidence>
<evidence type="ECO:0000256" key="7">
    <source>
        <dbReference type="ARBA" id="ARBA00023237"/>
    </source>
</evidence>
<dbReference type="SUPFAM" id="SSF56935">
    <property type="entry name" value="Porins"/>
    <property type="match status" value="1"/>
</dbReference>
<evidence type="ECO:0000313" key="12">
    <source>
        <dbReference type="EMBL" id="ALI97834.1"/>
    </source>
</evidence>
<evidence type="ECO:0000256" key="3">
    <source>
        <dbReference type="ARBA" id="ARBA00022452"/>
    </source>
</evidence>
<dbReference type="STRING" id="512763.DC20_01125"/>
<name>A0A0P0C3Z9_9BACT</name>
<dbReference type="NCBIfam" id="TIGR04056">
    <property type="entry name" value="OMP_RagA_SusC"/>
    <property type="match status" value="1"/>
</dbReference>
<dbReference type="NCBIfam" id="TIGR04057">
    <property type="entry name" value="SusC_RagA_signa"/>
    <property type="match status" value="1"/>
</dbReference>
<proteinExistence type="inferred from homology"/>
<dbReference type="InterPro" id="IPR023997">
    <property type="entry name" value="TonB-dep_OMP_SusC/RagA_CS"/>
</dbReference>
<keyword evidence="5 9" id="KW-0798">TonB box</keyword>
<dbReference type="InterPro" id="IPR000531">
    <property type="entry name" value="Beta-barrel_TonB"/>
</dbReference>
<dbReference type="Proteomes" id="UP000061382">
    <property type="component" value="Chromosome"/>
</dbReference>
<evidence type="ECO:0000256" key="2">
    <source>
        <dbReference type="ARBA" id="ARBA00022448"/>
    </source>
</evidence>
<dbReference type="PATRIC" id="fig|512763.3.peg.247"/>
<dbReference type="Gene3D" id="2.40.170.20">
    <property type="entry name" value="TonB-dependent receptor, beta-barrel domain"/>
    <property type="match status" value="1"/>
</dbReference>
<comment type="similarity">
    <text evidence="8 9">Belongs to the TonB-dependent receptor family.</text>
</comment>
<dbReference type="InterPro" id="IPR008969">
    <property type="entry name" value="CarboxyPept-like_regulatory"/>
</dbReference>
<keyword evidence="3 8" id="KW-1134">Transmembrane beta strand</keyword>
<sequence>MTMLCLVQVTAFAQSPVTGKVTATGSGEGLPGVSVVVKGTTIGSATSVDGSYSIEAPANSTLVFSYIGFVGQEVAVNNRSVVNVQLVPDTKALDEVVVVGYGTQKRGDITGAITSVGAKDFNKGVVVSPQQLIQGRAAGVNVTPSSGRPGGASTIRIRGGTSISAGNEPLYVVDGVPLQLSNASRQSNIGGSGGNMMIFNQEPVNPLNSINPSDIESMEILKDASATAIYGSRGANGVVIITTKKGKQGSMSTTYDTYAGVSKVAKTLDVLSADEYRQFMKDNNITNFTDKGASTDWQDQIFRTAYSQNHNLAVSGGTENTSYRASVGYISQQGIIISSGIDNYTGRVNINHKALDKKLSIDLNLGGAVVEEDNAPISSALGGEGGNILKDALRFNPTYPVYDEKGNYSQINQFIINPVSYAEQIEDMRTTRRNLGNISTTYNIWGPLSVNVNLGYTYENIKGNAYVPRANPLGQGVGGLANTQASEHWSKLLETTLIFKHDINANNRIDAVGGYSYQYFIDEGYRNRVQGFVSDEFKYYNIGAASQRLTTSSYRESSKLISFYGRVNYSLLDRYLVTLTVRRDGSSRFGSGNKWGVFPSGSVAWRVSNEDFFPKTNLVSDLKLRVSYGITGNQEIGNLLSLPTLGATSATYNIGGSPITIVSPERYANPDLKWEETAQFNIGTDFQLFKGRVYGSLDYYHKNTTDLLLSFNIPSPSVVTTQLANVGEVENKGVELALGGYVFDKADFQWKVDLNWSRNRNKVISLSNDQWSTKILQNYELSGFGFTGINSQAIIPGQPLGNFYGLRYIGTENGIEQYADVNGNGRFNQTEDVEIIGNTQPDFTFGITNTFNYKRFDLSFMLRGSQGNDVLNNTALDLQRKNILPGQNILKGALNDGLGNTAAVRYSSRWIEDGSFIRLDNLTLGYNFNISRFPVLKNARVYVTGQNLFLITDYTGLDPEVISSISGIGESPRGIDYMTYPRARTYMLGASITF</sequence>
<keyword evidence="13" id="KW-1185">Reference proteome</keyword>
<evidence type="ECO:0000313" key="13">
    <source>
        <dbReference type="Proteomes" id="UP000061382"/>
    </source>
</evidence>
<dbReference type="Pfam" id="PF13715">
    <property type="entry name" value="CarbopepD_reg_2"/>
    <property type="match status" value="1"/>
</dbReference>
<dbReference type="InterPro" id="IPR023996">
    <property type="entry name" value="TonB-dep_OMP_SusC/RagA"/>
</dbReference>
<evidence type="ECO:0000256" key="1">
    <source>
        <dbReference type="ARBA" id="ARBA00004571"/>
    </source>
</evidence>
<gene>
    <name evidence="12" type="ORF">DC20_01125</name>
</gene>
<dbReference type="InterPro" id="IPR012910">
    <property type="entry name" value="Plug_dom"/>
</dbReference>
<keyword evidence="6 8" id="KW-0472">Membrane</keyword>
<dbReference type="InterPro" id="IPR037066">
    <property type="entry name" value="Plug_dom_sf"/>
</dbReference>
<protein>
    <submittedName>
        <fullName evidence="12">SusC/RagA family TonB-linked outer membrane protein</fullName>
    </submittedName>
</protein>
<evidence type="ECO:0000256" key="8">
    <source>
        <dbReference type="PROSITE-ProRule" id="PRU01360"/>
    </source>
</evidence>
<feature type="domain" description="TonB-dependent receptor-like beta-barrel" evidence="10">
    <location>
        <begin position="394"/>
        <end position="948"/>
    </location>
</feature>
<dbReference type="AlphaFoldDB" id="A0A0P0C3Z9"/>
<dbReference type="InterPro" id="IPR036942">
    <property type="entry name" value="Beta-barrel_TonB_sf"/>
</dbReference>
<dbReference type="KEGG" id="rti:DC20_01125"/>
<dbReference type="Gene3D" id="2.60.40.1120">
    <property type="entry name" value="Carboxypeptidase-like, regulatory domain"/>
    <property type="match status" value="1"/>
</dbReference>
<feature type="domain" description="TonB-dependent receptor plug" evidence="11">
    <location>
        <begin position="108"/>
        <end position="238"/>
    </location>
</feature>
<dbReference type="SUPFAM" id="SSF49464">
    <property type="entry name" value="Carboxypeptidase regulatory domain-like"/>
    <property type="match status" value="1"/>
</dbReference>
<comment type="subcellular location">
    <subcellularLocation>
        <location evidence="1 8">Cell outer membrane</location>
        <topology evidence="1 8">Multi-pass membrane protein</topology>
    </subcellularLocation>
</comment>
<dbReference type="Pfam" id="PF07715">
    <property type="entry name" value="Plug"/>
    <property type="match status" value="1"/>
</dbReference>
<evidence type="ECO:0000256" key="6">
    <source>
        <dbReference type="ARBA" id="ARBA00023136"/>
    </source>
</evidence>
<dbReference type="PROSITE" id="PS52016">
    <property type="entry name" value="TONB_DEPENDENT_REC_3"/>
    <property type="match status" value="1"/>
</dbReference>
<dbReference type="Pfam" id="PF00593">
    <property type="entry name" value="TonB_dep_Rec_b-barrel"/>
    <property type="match status" value="1"/>
</dbReference>
<evidence type="ECO:0000256" key="5">
    <source>
        <dbReference type="ARBA" id="ARBA00023077"/>
    </source>
</evidence>
<dbReference type="EMBL" id="CP012643">
    <property type="protein sequence ID" value="ALI97834.1"/>
    <property type="molecule type" value="Genomic_DNA"/>
</dbReference>
<evidence type="ECO:0000259" key="11">
    <source>
        <dbReference type="Pfam" id="PF07715"/>
    </source>
</evidence>
<keyword evidence="4 8" id="KW-0812">Transmembrane</keyword>
<keyword evidence="2 8" id="KW-0813">Transport</keyword>
<dbReference type="Gene3D" id="2.170.130.10">
    <property type="entry name" value="TonB-dependent receptor, plug domain"/>
    <property type="match status" value="1"/>
</dbReference>
<reference evidence="12 13" key="1">
    <citation type="submission" date="2015-08" db="EMBL/GenBank/DDBJ databases">
        <title>Complete genome sequence of Rufibacter tibetensis strain 1351t, a radiation-resistant bacterium from tibet plateau.</title>
        <authorList>
            <person name="Dai J."/>
        </authorList>
    </citation>
    <scope>NUCLEOTIDE SEQUENCE [LARGE SCALE GENOMIC DNA]</scope>
    <source>
        <strain evidence="12 13">1351</strain>
    </source>
</reference>
<dbReference type="GO" id="GO:0009279">
    <property type="term" value="C:cell outer membrane"/>
    <property type="evidence" value="ECO:0007669"/>
    <property type="project" value="UniProtKB-SubCell"/>
</dbReference>
<keyword evidence="7 8" id="KW-0998">Cell outer membrane</keyword>
<organism evidence="12 13">
    <name type="scientific">Rufibacter tibetensis</name>
    <dbReference type="NCBI Taxonomy" id="512763"/>
    <lineage>
        <taxon>Bacteria</taxon>
        <taxon>Pseudomonadati</taxon>
        <taxon>Bacteroidota</taxon>
        <taxon>Cytophagia</taxon>
        <taxon>Cytophagales</taxon>
        <taxon>Hymenobacteraceae</taxon>
        <taxon>Rufibacter</taxon>
    </lineage>
</organism>
<evidence type="ECO:0000256" key="4">
    <source>
        <dbReference type="ARBA" id="ARBA00022692"/>
    </source>
</evidence>